<dbReference type="EMBL" id="CP001860">
    <property type="protein sequence ID" value="ADB60843.1"/>
    <property type="molecule type" value="Genomic_DNA"/>
</dbReference>
<feature type="transmembrane region" description="Helical" evidence="1">
    <location>
        <begin position="21"/>
        <end position="44"/>
    </location>
</feature>
<reference evidence="3 4" key="1">
    <citation type="journal article" date="2010" name="Stand. Genomic Sci.">
        <title>Complete genome sequence of Haloterrigena turkmenica type strain (4k).</title>
        <authorList>
            <person name="Saunders E."/>
            <person name="Tindall B.J."/>
            <person name="Fahnrich R."/>
            <person name="Lapidus A."/>
            <person name="Copeland A."/>
            <person name="Del Rio T.G."/>
            <person name="Lucas S."/>
            <person name="Chen F."/>
            <person name="Tice H."/>
            <person name="Cheng J.F."/>
            <person name="Han C."/>
            <person name="Detter J.C."/>
            <person name="Bruce D."/>
            <person name="Goodwin L."/>
            <person name="Chain P."/>
            <person name="Pitluck S."/>
            <person name="Pati A."/>
            <person name="Ivanova N."/>
            <person name="Mavromatis K."/>
            <person name="Chen A."/>
            <person name="Palaniappan K."/>
            <person name="Land M."/>
            <person name="Hauser L."/>
            <person name="Chang Y.J."/>
            <person name="Jeffries C.D."/>
            <person name="Brettin T."/>
            <person name="Rohde M."/>
            <person name="Goker M."/>
            <person name="Bristow J."/>
            <person name="Eisen J.A."/>
            <person name="Markowitz V."/>
            <person name="Hugenholtz P."/>
            <person name="Klenk H.P."/>
            <person name="Kyrpides N.C."/>
        </authorList>
    </citation>
    <scope>NUCLEOTIDE SEQUENCE [LARGE SCALE GENOMIC DNA]</scope>
    <source>
        <strain evidence="4">ATCC 51198 / DSM 5511 / JCM 9101 / NCIMB 13204 / VKM B-1734 / 4k</strain>
    </source>
</reference>
<dbReference type="HOGENOM" id="CLU_116126_3_1_2"/>
<name>D2RSR7_HALTV</name>
<dbReference type="Pfam" id="PF07790">
    <property type="entry name" value="Pilin_N"/>
    <property type="match status" value="1"/>
</dbReference>
<dbReference type="PANTHER" id="PTHR38138:SF1">
    <property type="entry name" value="ARCHAEAL TYPE IV PILIN N-TERMINAL DOMAIN-CONTAINING PROTEIN"/>
    <property type="match status" value="1"/>
</dbReference>
<dbReference type="GeneID" id="8742558"/>
<organism evidence="3 4">
    <name type="scientific">Haloterrigena turkmenica (strain ATCC 51198 / DSM 5511 / JCM 9101 / NCIMB 13204 / VKM B-1734 / 4k)</name>
    <name type="common">Halococcus turkmenicus</name>
    <dbReference type="NCBI Taxonomy" id="543526"/>
    <lineage>
        <taxon>Archaea</taxon>
        <taxon>Methanobacteriati</taxon>
        <taxon>Methanobacteriota</taxon>
        <taxon>Stenosarchaea group</taxon>
        <taxon>Halobacteria</taxon>
        <taxon>Halobacteriales</taxon>
        <taxon>Natrialbaceae</taxon>
        <taxon>Haloterrigena</taxon>
    </lineage>
</organism>
<evidence type="ECO:0000313" key="4">
    <source>
        <dbReference type="Proteomes" id="UP000001903"/>
    </source>
</evidence>
<sequence length="169" mass="17870">MDLSKYRNKLIGSEEERAVSPVIGVILMVAITVILAAVIAAFVLDMGDDLGSEAQAGSQMSFDEDKGVMSIELTSEGNADTYELRGDYRYNATSGNNESVGSDEYIALSGAGDTVTLECGAQNEYSTSDGTTNKYVLNESTPESGTVTFVASNDGGDSWTNVGSQEWSC</sequence>
<dbReference type="RefSeq" id="WP_012943132.1">
    <property type="nucleotide sequence ID" value="NC_013743.1"/>
</dbReference>
<dbReference type="eggNOG" id="arCOG02416">
    <property type="taxonomic scope" value="Archaea"/>
</dbReference>
<dbReference type="NCBIfam" id="TIGR02537">
    <property type="entry name" value="arch_flag_Nterm"/>
    <property type="match status" value="1"/>
</dbReference>
<proteinExistence type="predicted"/>
<dbReference type="InterPro" id="IPR013373">
    <property type="entry name" value="Flagellin/pilin_N_arc"/>
</dbReference>
<dbReference type="InterPro" id="IPR012859">
    <property type="entry name" value="Pilin_N_archaeal"/>
</dbReference>
<dbReference type="AlphaFoldDB" id="D2RSR7"/>
<dbReference type="PANTHER" id="PTHR38138">
    <property type="entry name" value="VNG6441H"/>
    <property type="match status" value="1"/>
</dbReference>
<keyword evidence="4" id="KW-1185">Reference proteome</keyword>
<dbReference type="KEGG" id="htu:Htur_1959"/>
<gene>
    <name evidence="3" type="ordered locus">Htur_1959</name>
</gene>
<keyword evidence="1" id="KW-1133">Transmembrane helix</keyword>
<evidence type="ECO:0000259" key="2">
    <source>
        <dbReference type="Pfam" id="PF07790"/>
    </source>
</evidence>
<keyword evidence="1" id="KW-0812">Transmembrane</keyword>
<dbReference type="OrthoDB" id="188406at2157"/>
<dbReference type="Proteomes" id="UP000001903">
    <property type="component" value="Chromosome"/>
</dbReference>
<evidence type="ECO:0000256" key="1">
    <source>
        <dbReference type="SAM" id="Phobius"/>
    </source>
</evidence>
<protein>
    <recommendedName>
        <fullName evidence="2">Archaeal Type IV pilin N-terminal domain-containing protein</fullName>
    </recommendedName>
</protein>
<evidence type="ECO:0000313" key="3">
    <source>
        <dbReference type="EMBL" id="ADB60843.1"/>
    </source>
</evidence>
<keyword evidence="1" id="KW-0472">Membrane</keyword>
<dbReference type="STRING" id="543526.Htur_1959"/>
<accession>D2RSR7</accession>
<feature type="domain" description="Archaeal Type IV pilin N-terminal" evidence="2">
    <location>
        <begin position="17"/>
        <end position="73"/>
    </location>
</feature>